<dbReference type="eggNOG" id="COG0726">
    <property type="taxonomic scope" value="Bacteria"/>
</dbReference>
<dbReference type="Gene3D" id="3.20.20.370">
    <property type="entry name" value="Glycoside hydrolase/deacetylase"/>
    <property type="match status" value="1"/>
</dbReference>
<dbReference type="AlphaFoldDB" id="A5CYU2"/>
<keyword evidence="2" id="KW-0732">Signal</keyword>
<dbReference type="CDD" id="cd10918">
    <property type="entry name" value="CE4_NodB_like_5s_6s"/>
    <property type="match status" value="1"/>
</dbReference>
<dbReference type="SUPFAM" id="SSF88713">
    <property type="entry name" value="Glycoside hydrolase/deacetylase"/>
    <property type="match status" value="1"/>
</dbReference>
<evidence type="ECO:0000256" key="3">
    <source>
        <dbReference type="SAM" id="Phobius"/>
    </source>
</evidence>
<dbReference type="EMBL" id="AP009389">
    <property type="protein sequence ID" value="BAF60824.1"/>
    <property type="molecule type" value="Genomic_DNA"/>
</dbReference>
<dbReference type="STRING" id="370438.PTH_2643"/>
<accession>A5CYU2</accession>
<dbReference type="PANTHER" id="PTHR34216">
    <property type="match status" value="1"/>
</dbReference>
<dbReference type="PANTHER" id="PTHR34216:SF3">
    <property type="entry name" value="POLY-BETA-1,6-N-ACETYL-D-GLUCOSAMINE N-DEACETYLASE"/>
    <property type="match status" value="1"/>
</dbReference>
<feature type="domain" description="NodB homology" evidence="4">
    <location>
        <begin position="151"/>
        <end position="346"/>
    </location>
</feature>
<comment type="subcellular location">
    <subcellularLocation>
        <location evidence="1">Secreted</location>
    </subcellularLocation>
</comment>
<keyword evidence="6" id="KW-1185">Reference proteome</keyword>
<protein>
    <recommendedName>
        <fullName evidence="4">NodB homology domain-containing protein</fullName>
    </recommendedName>
</protein>
<evidence type="ECO:0000256" key="1">
    <source>
        <dbReference type="ARBA" id="ARBA00004613"/>
    </source>
</evidence>
<organism evidence="5 6">
    <name type="scientific">Pelotomaculum thermopropionicum (strain DSM 13744 / JCM 10971 / SI)</name>
    <dbReference type="NCBI Taxonomy" id="370438"/>
    <lineage>
        <taxon>Bacteria</taxon>
        <taxon>Bacillati</taxon>
        <taxon>Bacillota</taxon>
        <taxon>Clostridia</taxon>
        <taxon>Eubacteriales</taxon>
        <taxon>Desulfotomaculaceae</taxon>
        <taxon>Pelotomaculum</taxon>
    </lineage>
</organism>
<dbReference type="InterPro" id="IPR011330">
    <property type="entry name" value="Glyco_hydro/deAcase_b/a-brl"/>
</dbReference>
<dbReference type="InterPro" id="IPR002509">
    <property type="entry name" value="NODB_dom"/>
</dbReference>
<reference evidence="6" key="1">
    <citation type="journal article" date="2008" name="Genome Res.">
        <title>The genome of Pelotomaculum thermopropionicum reveals niche-associated evolution in anaerobic microbiota.</title>
        <authorList>
            <person name="Kosaka T."/>
            <person name="Kato S."/>
            <person name="Shimoyama T."/>
            <person name="Ishii S."/>
            <person name="Abe T."/>
            <person name="Watanabe K."/>
        </authorList>
    </citation>
    <scope>NUCLEOTIDE SEQUENCE [LARGE SCALE GENOMIC DNA]</scope>
    <source>
        <strain evidence="6">DSM 13744 / JCM 10971 / SI</strain>
    </source>
</reference>
<dbReference type="InterPro" id="IPR051398">
    <property type="entry name" value="Polysacch_Deacetylase"/>
</dbReference>
<keyword evidence="3" id="KW-0472">Membrane</keyword>
<sequence>MAKKNLYFLQIHFCKRPAFRPAPACFDPVTRREPAVMPPSRCDDASFLAVKIITVIFTGAFLLVLFLLCTREPAPAPSQPAVGRTVYGGYGGQGVAVLLFHAVGGASAGPDTISPEDLEATFQLLKDCGYVPIDLNRFHDFLEGKAGVPARAVLLTFDDGYRDVYEYALPLTEKYRFPAVAFAVTKWFDPYPRPEASRSHLSAGEAKELLVSGLWQIAGHSYEGHRLAAGPGGVYRPYLLTRTWKPAENRFESEAEYKARVWSDIVLDRAALKRIGVAEPLDFAYPYGAPDPGLIQILKEAGYVYLYTNEPGLNKPGQDPSRIFRITAGRHPHETMALLAWYFSSN</sequence>
<keyword evidence="3" id="KW-0812">Transmembrane</keyword>
<gene>
    <name evidence="5" type="ordered locus">PTH_2643</name>
</gene>
<dbReference type="KEGG" id="pth:PTH_2643"/>
<dbReference type="GO" id="GO:0016810">
    <property type="term" value="F:hydrolase activity, acting on carbon-nitrogen (but not peptide) bonds"/>
    <property type="evidence" value="ECO:0007669"/>
    <property type="project" value="InterPro"/>
</dbReference>
<name>A5CYU2_PELTS</name>
<feature type="transmembrane region" description="Helical" evidence="3">
    <location>
        <begin position="47"/>
        <end position="68"/>
    </location>
</feature>
<dbReference type="HOGENOM" id="CLU_801325_0_0_9"/>
<evidence type="ECO:0000313" key="5">
    <source>
        <dbReference type="EMBL" id="BAF60824.1"/>
    </source>
</evidence>
<dbReference type="Proteomes" id="UP000006556">
    <property type="component" value="Chromosome"/>
</dbReference>
<dbReference type="Pfam" id="PF01522">
    <property type="entry name" value="Polysacc_deac_1"/>
    <property type="match status" value="1"/>
</dbReference>
<proteinExistence type="predicted"/>
<evidence type="ECO:0000313" key="6">
    <source>
        <dbReference type="Proteomes" id="UP000006556"/>
    </source>
</evidence>
<keyword evidence="3" id="KW-1133">Transmembrane helix</keyword>
<dbReference type="GO" id="GO:0005576">
    <property type="term" value="C:extracellular region"/>
    <property type="evidence" value="ECO:0007669"/>
    <property type="project" value="UniProtKB-SubCell"/>
</dbReference>
<evidence type="ECO:0000259" key="4">
    <source>
        <dbReference type="PROSITE" id="PS51677"/>
    </source>
</evidence>
<dbReference type="GO" id="GO:0005975">
    <property type="term" value="P:carbohydrate metabolic process"/>
    <property type="evidence" value="ECO:0007669"/>
    <property type="project" value="InterPro"/>
</dbReference>
<evidence type="ECO:0000256" key="2">
    <source>
        <dbReference type="ARBA" id="ARBA00022729"/>
    </source>
</evidence>
<dbReference type="PROSITE" id="PS51677">
    <property type="entry name" value="NODB"/>
    <property type="match status" value="1"/>
</dbReference>